<organism evidence="2">
    <name type="scientific">bioreactor metagenome</name>
    <dbReference type="NCBI Taxonomy" id="1076179"/>
    <lineage>
        <taxon>unclassified sequences</taxon>
        <taxon>metagenomes</taxon>
        <taxon>ecological metagenomes</taxon>
    </lineage>
</organism>
<protein>
    <submittedName>
        <fullName evidence="2">Uncharacterized protein</fullName>
    </submittedName>
</protein>
<feature type="region of interest" description="Disordered" evidence="1">
    <location>
        <begin position="67"/>
        <end position="87"/>
    </location>
</feature>
<evidence type="ECO:0000313" key="2">
    <source>
        <dbReference type="EMBL" id="MPM45456.1"/>
    </source>
</evidence>
<sequence>MQDVAGGHDKRHGAGKSNDDTDESHTGSALGEGVSDLVKAHLFKQSAEDADKDLDRDESGVVVALAEHEPDDEDVLHEEQDGGDEVGSGKRAGFNFFRIAEVVVPIHVAHGRLGGVLRDLFGIAQRVEHTNDDGAKHDICTHLEAGVHRNSHHGLRDEKTGRSACKSDKGCVEGDGQCDDRVKPELLCNHHAHRHKRNHLIAASKTALNADEEEYGAEDNGKALVLELVQRIVRRTVDCACIKHNANGCAADEYQCNDHSGVLKSLKNHEQGCPRIDGGLRLKK</sequence>
<accession>A0A644ZXL1</accession>
<dbReference type="AlphaFoldDB" id="A0A644ZXL1"/>
<reference evidence="2" key="1">
    <citation type="submission" date="2019-08" db="EMBL/GenBank/DDBJ databases">
        <authorList>
            <person name="Kucharzyk K."/>
            <person name="Murdoch R.W."/>
            <person name="Higgins S."/>
            <person name="Loffler F."/>
        </authorList>
    </citation>
    <scope>NUCLEOTIDE SEQUENCE</scope>
</reference>
<gene>
    <name evidence="2" type="ORF">SDC9_92143</name>
</gene>
<name>A0A644ZXL1_9ZZZZ</name>
<dbReference type="EMBL" id="VSSQ01010881">
    <property type="protein sequence ID" value="MPM45456.1"/>
    <property type="molecule type" value="Genomic_DNA"/>
</dbReference>
<evidence type="ECO:0000256" key="1">
    <source>
        <dbReference type="SAM" id="MobiDB-lite"/>
    </source>
</evidence>
<comment type="caution">
    <text evidence="2">The sequence shown here is derived from an EMBL/GenBank/DDBJ whole genome shotgun (WGS) entry which is preliminary data.</text>
</comment>
<proteinExistence type="predicted"/>
<feature type="region of interest" description="Disordered" evidence="1">
    <location>
        <begin position="1"/>
        <end position="31"/>
    </location>
</feature>
<feature type="compositionally biased region" description="Acidic residues" evidence="1">
    <location>
        <begin position="69"/>
        <end position="84"/>
    </location>
</feature>